<feature type="region of interest" description="Disordered" evidence="13">
    <location>
        <begin position="168"/>
        <end position="241"/>
    </location>
</feature>
<feature type="domain" description="Thioredoxin" evidence="14">
    <location>
        <begin position="1150"/>
        <end position="1279"/>
    </location>
</feature>
<evidence type="ECO:0000256" key="12">
    <source>
        <dbReference type="ARBA" id="ARBA00023284"/>
    </source>
</evidence>
<keyword evidence="11" id="KW-0413">Isomerase</keyword>
<dbReference type="Pfam" id="PF00085">
    <property type="entry name" value="Thioredoxin"/>
    <property type="match status" value="1"/>
</dbReference>
<feature type="region of interest" description="Disordered" evidence="13">
    <location>
        <begin position="1284"/>
        <end position="1307"/>
    </location>
</feature>
<name>A0A7J6DJ36_9TELE</name>
<accession>A0A7J6DJ36</accession>
<dbReference type="PROSITE" id="PS51352">
    <property type="entry name" value="THIOREDOXIN_2"/>
    <property type="match status" value="1"/>
</dbReference>
<feature type="compositionally biased region" description="Polar residues" evidence="13">
    <location>
        <begin position="619"/>
        <end position="646"/>
    </location>
</feature>
<comment type="similarity">
    <text evidence="3">Belongs to the protein disulfide isomerase family.</text>
</comment>
<keyword evidence="12" id="KW-0676">Redox-active center</keyword>
<feature type="compositionally biased region" description="Basic and acidic residues" evidence="13">
    <location>
        <begin position="205"/>
        <end position="223"/>
    </location>
</feature>
<comment type="caution">
    <text evidence="15">The sequence shown here is derived from an EMBL/GenBank/DDBJ whole genome shotgun (WGS) entry which is preliminary data.</text>
</comment>
<feature type="compositionally biased region" description="Acidic residues" evidence="13">
    <location>
        <begin position="171"/>
        <end position="182"/>
    </location>
</feature>
<dbReference type="GO" id="GO:0003756">
    <property type="term" value="F:protein disulfide isomerase activity"/>
    <property type="evidence" value="ECO:0007669"/>
    <property type="project" value="UniProtKB-EC"/>
</dbReference>
<reference evidence="15 16" key="1">
    <citation type="submission" date="2020-04" db="EMBL/GenBank/DDBJ databases">
        <title>Chromosome-level genome assembly of a cyprinid fish Onychostoma macrolepis by integration of Nanopore Sequencing, Bionano and Hi-C technology.</title>
        <authorList>
            <person name="Wang D."/>
        </authorList>
    </citation>
    <scope>NUCLEOTIDE SEQUENCE [LARGE SCALE GENOMIC DNA]</scope>
    <source>
        <strain evidence="15">SWU-2019</strain>
        <tissue evidence="15">Muscle</tissue>
    </source>
</reference>
<evidence type="ECO:0000256" key="1">
    <source>
        <dbReference type="ARBA" id="ARBA00001182"/>
    </source>
</evidence>
<evidence type="ECO:0000256" key="10">
    <source>
        <dbReference type="ARBA" id="ARBA00023157"/>
    </source>
</evidence>
<dbReference type="CDD" id="cd02982">
    <property type="entry name" value="PDI_b'_family"/>
    <property type="match status" value="1"/>
</dbReference>
<keyword evidence="9" id="KW-0256">Endoplasmic reticulum</keyword>
<evidence type="ECO:0000313" key="15">
    <source>
        <dbReference type="EMBL" id="KAF4119025.1"/>
    </source>
</evidence>
<evidence type="ECO:0000256" key="8">
    <source>
        <dbReference type="ARBA" id="ARBA00022737"/>
    </source>
</evidence>
<keyword evidence="8" id="KW-0677">Repeat</keyword>
<keyword evidence="7" id="KW-0732">Signal</keyword>
<evidence type="ECO:0000259" key="14">
    <source>
        <dbReference type="PROSITE" id="PS51352"/>
    </source>
</evidence>
<evidence type="ECO:0000256" key="6">
    <source>
        <dbReference type="ARBA" id="ARBA00022553"/>
    </source>
</evidence>
<feature type="region of interest" description="Disordered" evidence="13">
    <location>
        <begin position="20"/>
        <end position="51"/>
    </location>
</feature>
<dbReference type="InterPro" id="IPR026947">
    <property type="entry name" value="UBN_middle_dom"/>
</dbReference>
<dbReference type="EMBL" id="JAAMOB010000001">
    <property type="protein sequence ID" value="KAF4119025.1"/>
    <property type="molecule type" value="Genomic_DNA"/>
</dbReference>
<comment type="similarity">
    <text evidence="4">Belongs to the ubinuclein family.</text>
</comment>
<feature type="compositionally biased region" description="Basic and acidic residues" evidence="13">
    <location>
        <begin position="647"/>
        <end position="658"/>
    </location>
</feature>
<evidence type="ECO:0000313" key="16">
    <source>
        <dbReference type="Proteomes" id="UP000579812"/>
    </source>
</evidence>
<evidence type="ECO:0000256" key="4">
    <source>
        <dbReference type="ARBA" id="ARBA00009911"/>
    </source>
</evidence>
<dbReference type="Pfam" id="PF08729">
    <property type="entry name" value="HUN"/>
    <property type="match status" value="1"/>
</dbReference>
<feature type="region of interest" description="Disordered" evidence="13">
    <location>
        <begin position="586"/>
        <end position="677"/>
    </location>
</feature>
<sequence length="1307" mass="145087">MAAPRRIHLTALSSNVRFPLPTVPNASDQPVKQGLPAPAPAVGSPPPHPATRVELKLFQSDEQRCPEFSYPDLISAKETTEKKKPQTLDEDKERDELEALAKKFEAKYGGAGKRKKDRLQDLVDMGFGYDESDSFIDNSEAYDELVPACLTTRYGGFYINSGTLQFRPASDEGEENENDFEDSGFKPKKRKLKQGKDKKIGKKKKVEDMLARKEEEEPRKSTPPDKSSAKKKKKNKKPLSIDKMLKKFHKEKLQQLQIFNARERDSHALNDTIQAEVQEPPISADPLLTLIGSASADDLLQAVKAAEQDFDLDRLLGEPQNVCSPSLEDNGEALVVSVTEKHTTLLPDGLPPTLEQHIKELSQAVKKIEGQNKMEILSSELNSVLLDVEMNSKQLSGKVRSRIFSYLASQLSCSKGTLVKRAKKLHGLQQDEQLQELLKKLENAVARSMPEQITRFQNHCQAHSEARAAKLEAEKERVIDGSDEEEEERSGKRVFGPRKRFRWNEEIRELLFEIVNLKMIIYDSESPTCSSLEEYLKAFLEADVKPLWPKGWMQSRILLIETRKAHGHITGVVARKKPIGTTKLKKVSAALEDSKNNPEIQGPPALKRKRLSVPVSMQPEATLSTTAKTPSNTQTSATFSAHPSNQNHKEGNKIENHHTSTQRSPVTAEGAGAGSVQMVWTRSVMDSDSKRLQTGERATPKLTLVAPPDGAEGDCPSVVQGVARLLTTTSVGDTPVSMAAAAGEISCGNPALPTPSLSLLPSSYPTTVQPGVLPSFAPLHALPFPGLSPGTKLPGQPQACKGAVFPGPATGTFQHGLAHGNSMLCSSTLHLLSVPVSSPAPLHSLTPWLFGLDAPLSGQSLGSILEFREAAGTLKEAESDVRLGGVDVKKEKDLAASLNITIIPSLRLYLSGDKNNPVYCPVLKSSASILTWLKRRRGPSADIISHLTQLEKFIGGDELVVLGLFKDLEEGIVKVFYETAADIADLPFGVTGHDEIFSKYEISGDTVLLIRKSKPDKQFEMGSSTVKKDLVQFIRLYEMELVTEYNGMTASKILNSEVLDHFLLFINKTDKGFEEIYHAFKSTAGKLRGKVLFVMIDVSESRNGRVMEYFRVRSEEAPQVRMVNLSDNVQYQLPSDQFDAHTLLEFCLSYLDGKAKPKLQSEPIPENWDTQPVKELVGMNFEKVAFNHNNNVIVLFYAQWSSESRALFPLWEELAEHFSEKDDVIVAKIDIMANDVNLHLGEKNPSIKLFPAVYSERVVPYSGKRKLKPIITFMKKEIEKAMKDKAKEEERRQKYVNEQKAAVKEEL</sequence>
<dbReference type="Proteomes" id="UP000579812">
    <property type="component" value="Unassembled WGS sequence"/>
</dbReference>
<keyword evidence="6" id="KW-0597">Phosphoprotein</keyword>
<dbReference type="PANTHER" id="PTHR21669:SF28">
    <property type="entry name" value="YEMANUCLEIN"/>
    <property type="match status" value="1"/>
</dbReference>
<keyword evidence="10" id="KW-1015">Disulfide bond</keyword>
<dbReference type="CDD" id="cd02995">
    <property type="entry name" value="PDI_a_PDI_a'_C"/>
    <property type="match status" value="1"/>
</dbReference>
<dbReference type="InterPro" id="IPR014840">
    <property type="entry name" value="HRD"/>
</dbReference>
<dbReference type="EC" id="5.3.4.1" evidence="5"/>
<feature type="compositionally biased region" description="Basic and acidic residues" evidence="13">
    <location>
        <begin position="78"/>
        <end position="94"/>
    </location>
</feature>
<dbReference type="InterPro" id="IPR036249">
    <property type="entry name" value="Thioredoxin-like_sf"/>
</dbReference>
<organism evidence="15 16">
    <name type="scientific">Onychostoma macrolepis</name>
    <dbReference type="NCBI Taxonomy" id="369639"/>
    <lineage>
        <taxon>Eukaryota</taxon>
        <taxon>Metazoa</taxon>
        <taxon>Chordata</taxon>
        <taxon>Craniata</taxon>
        <taxon>Vertebrata</taxon>
        <taxon>Euteleostomi</taxon>
        <taxon>Actinopterygii</taxon>
        <taxon>Neopterygii</taxon>
        <taxon>Teleostei</taxon>
        <taxon>Ostariophysi</taxon>
        <taxon>Cypriniformes</taxon>
        <taxon>Cyprinidae</taxon>
        <taxon>Acrossocheilinae</taxon>
        <taxon>Onychostoma</taxon>
    </lineage>
</organism>
<evidence type="ECO:0000256" key="11">
    <source>
        <dbReference type="ARBA" id="ARBA00023235"/>
    </source>
</evidence>
<feature type="region of interest" description="Disordered" evidence="13">
    <location>
        <begin position="69"/>
        <end position="94"/>
    </location>
</feature>
<gene>
    <name evidence="15" type="ORF">G5714_001076</name>
</gene>
<dbReference type="SUPFAM" id="SSF52833">
    <property type="entry name" value="Thioredoxin-like"/>
    <property type="match status" value="4"/>
</dbReference>
<dbReference type="GO" id="GO:0006325">
    <property type="term" value="P:chromatin organization"/>
    <property type="evidence" value="ECO:0007669"/>
    <property type="project" value="TreeGrafter"/>
</dbReference>
<protein>
    <recommendedName>
        <fullName evidence="5">protein disulfide-isomerase</fullName>
        <ecNumber evidence="5">5.3.4.1</ecNumber>
    </recommendedName>
</protein>
<evidence type="ECO:0000256" key="5">
    <source>
        <dbReference type="ARBA" id="ARBA00012723"/>
    </source>
</evidence>
<evidence type="ECO:0000256" key="3">
    <source>
        <dbReference type="ARBA" id="ARBA00006347"/>
    </source>
</evidence>
<dbReference type="GO" id="GO:0005788">
    <property type="term" value="C:endoplasmic reticulum lumen"/>
    <property type="evidence" value="ECO:0007669"/>
    <property type="project" value="UniProtKB-SubCell"/>
</dbReference>
<comment type="catalytic activity">
    <reaction evidence="1">
        <text>Catalyzes the rearrangement of -S-S- bonds in proteins.</text>
        <dbReference type="EC" id="5.3.4.1"/>
    </reaction>
</comment>
<evidence type="ECO:0000256" key="7">
    <source>
        <dbReference type="ARBA" id="ARBA00022729"/>
    </source>
</evidence>
<feature type="compositionally biased region" description="Pro residues" evidence="13">
    <location>
        <begin position="37"/>
        <end position="49"/>
    </location>
</feature>
<evidence type="ECO:0000256" key="9">
    <source>
        <dbReference type="ARBA" id="ARBA00022824"/>
    </source>
</evidence>
<evidence type="ECO:0000256" key="13">
    <source>
        <dbReference type="SAM" id="MobiDB-lite"/>
    </source>
</evidence>
<dbReference type="CDD" id="cd02981">
    <property type="entry name" value="PDI_b_family"/>
    <property type="match status" value="1"/>
</dbReference>
<dbReference type="FunFam" id="3.40.30.10:FF:000167">
    <property type="entry name" value="Protein disulfide isomerase like, testis expressed"/>
    <property type="match status" value="1"/>
</dbReference>
<dbReference type="GO" id="GO:0005634">
    <property type="term" value="C:nucleus"/>
    <property type="evidence" value="ECO:0007669"/>
    <property type="project" value="TreeGrafter"/>
</dbReference>
<comment type="subcellular location">
    <subcellularLocation>
        <location evidence="2">Endoplasmic reticulum lumen</location>
    </subcellularLocation>
</comment>
<keyword evidence="16" id="KW-1185">Reference proteome</keyword>
<dbReference type="Pfam" id="PF14075">
    <property type="entry name" value="UBN_AB"/>
    <property type="match status" value="1"/>
</dbReference>
<dbReference type="FunFam" id="3.40.30.10:FF:000042">
    <property type="entry name" value="protein disulfide-isomerase A2"/>
    <property type="match status" value="1"/>
</dbReference>
<dbReference type="Gene3D" id="3.40.30.10">
    <property type="entry name" value="Glutaredoxin"/>
    <property type="match status" value="4"/>
</dbReference>
<dbReference type="Pfam" id="PF13848">
    <property type="entry name" value="Thioredoxin_6"/>
    <property type="match status" value="1"/>
</dbReference>
<dbReference type="PANTHER" id="PTHR21669">
    <property type="entry name" value="CAPZ-INTERACTING PROTEIN AND RELATED PROTEINS"/>
    <property type="match status" value="1"/>
</dbReference>
<proteinExistence type="inferred from homology"/>
<evidence type="ECO:0000256" key="2">
    <source>
        <dbReference type="ARBA" id="ARBA00004319"/>
    </source>
</evidence>
<dbReference type="InterPro" id="IPR013766">
    <property type="entry name" value="Thioredoxin_domain"/>
</dbReference>